<gene>
    <name evidence="3" type="ORF">VP01_1625g5</name>
</gene>
<feature type="region of interest" description="Disordered" evidence="1">
    <location>
        <begin position="249"/>
        <end position="286"/>
    </location>
</feature>
<keyword evidence="2" id="KW-0812">Transmembrane</keyword>
<keyword evidence="2" id="KW-1133">Transmembrane helix</keyword>
<name>A0A0L6VGW3_9BASI</name>
<dbReference type="Proteomes" id="UP000037035">
    <property type="component" value="Unassembled WGS sequence"/>
</dbReference>
<organism evidence="3 4">
    <name type="scientific">Puccinia sorghi</name>
    <dbReference type="NCBI Taxonomy" id="27349"/>
    <lineage>
        <taxon>Eukaryota</taxon>
        <taxon>Fungi</taxon>
        <taxon>Dikarya</taxon>
        <taxon>Basidiomycota</taxon>
        <taxon>Pucciniomycotina</taxon>
        <taxon>Pucciniomycetes</taxon>
        <taxon>Pucciniales</taxon>
        <taxon>Pucciniaceae</taxon>
        <taxon>Puccinia</taxon>
    </lineage>
</organism>
<evidence type="ECO:0000256" key="1">
    <source>
        <dbReference type="SAM" id="MobiDB-lite"/>
    </source>
</evidence>
<keyword evidence="2" id="KW-0472">Membrane</keyword>
<proteinExistence type="predicted"/>
<feature type="transmembrane region" description="Helical" evidence="2">
    <location>
        <begin position="12"/>
        <end position="32"/>
    </location>
</feature>
<protein>
    <submittedName>
        <fullName evidence="3">Uncharacterized protein</fullName>
    </submittedName>
</protein>
<evidence type="ECO:0000313" key="4">
    <source>
        <dbReference type="Proteomes" id="UP000037035"/>
    </source>
</evidence>
<dbReference type="AlphaFoldDB" id="A0A0L6VGW3"/>
<accession>A0A0L6VGW3</accession>
<reference evidence="3 4" key="1">
    <citation type="submission" date="2015-08" db="EMBL/GenBank/DDBJ databases">
        <title>Next Generation Sequencing and Analysis of the Genome of Puccinia sorghi L Schw, the Causal Agent of Maize Common Rust.</title>
        <authorList>
            <person name="Rochi L."/>
            <person name="Burguener G."/>
            <person name="Darino M."/>
            <person name="Turjanski A."/>
            <person name="Kreff E."/>
            <person name="Dieguez M.J."/>
            <person name="Sacco F."/>
        </authorList>
    </citation>
    <scope>NUCLEOTIDE SEQUENCE [LARGE SCALE GENOMIC DNA]</scope>
    <source>
        <strain evidence="3 4">RO10H11247</strain>
    </source>
</reference>
<keyword evidence="4" id="KW-1185">Reference proteome</keyword>
<comment type="caution">
    <text evidence="3">The sequence shown here is derived from an EMBL/GenBank/DDBJ whole genome shotgun (WGS) entry which is preliminary data.</text>
</comment>
<sequence>MISFLIAKTQWFQLSFFIVISYFVYLISTFIYLSLSHYTLGLFIVMFSKTSLSHLRLLMQYAILKGGKQITDPKYRCHGDHYKIRASILMWGFNGERVSIRLNQFTPENLSFHAKALGWFLRYLGLSLTDWLNWLESVTGVLEMFCPLICNWRQILIGFSKHSIVNVILCCSKTNQQFAVAIQSLVMHLEFISDVLFARPEKLHSLIGIVTCFQHDWHEAAFGIYHLTAFGIYHLTAFLLMEKNEKAHSPLQGSRTKKHRKSPHPLTGKKDKKSNSPLQGRRRENTTAPQMMVMCKDYSHIEMKLLLLLSCLPLFSDLACIIDCISPVFLQSENKEFEKIMNYEKQTETKQNQDEIFPYKDHNFWTRSFCKRKKKNLS</sequence>
<dbReference type="EMBL" id="LAVV01006421">
    <property type="protein sequence ID" value="KNZ60016.1"/>
    <property type="molecule type" value="Genomic_DNA"/>
</dbReference>
<dbReference type="VEuPathDB" id="FungiDB:VP01_1625g5"/>
<evidence type="ECO:0000313" key="3">
    <source>
        <dbReference type="EMBL" id="KNZ60016.1"/>
    </source>
</evidence>
<evidence type="ECO:0000256" key="2">
    <source>
        <dbReference type="SAM" id="Phobius"/>
    </source>
</evidence>